<keyword evidence="4" id="KW-1003">Cell membrane</keyword>
<dbReference type="InterPro" id="IPR000537">
    <property type="entry name" value="UbiA_prenyltransferase"/>
</dbReference>
<evidence type="ECO:0000256" key="5">
    <source>
        <dbReference type="ARBA" id="ARBA00022679"/>
    </source>
</evidence>
<feature type="transmembrane region" description="Helical" evidence="9">
    <location>
        <begin position="215"/>
        <end position="237"/>
    </location>
</feature>
<evidence type="ECO:0000313" key="11">
    <source>
        <dbReference type="Proteomes" id="UP000198104"/>
    </source>
</evidence>
<dbReference type="Pfam" id="PF01040">
    <property type="entry name" value="UbiA"/>
    <property type="match status" value="1"/>
</dbReference>
<dbReference type="CDD" id="cd13962">
    <property type="entry name" value="PT_UbiA_UBIAD1"/>
    <property type="match status" value="1"/>
</dbReference>
<name>A0A254PYP0_9BURK</name>
<feature type="transmembrane region" description="Helical" evidence="9">
    <location>
        <begin position="38"/>
        <end position="58"/>
    </location>
</feature>
<dbReference type="PIRSF" id="PIRSF005355">
    <property type="entry name" value="UBIAD1"/>
    <property type="match status" value="1"/>
</dbReference>
<keyword evidence="5" id="KW-0808">Transferase</keyword>
<evidence type="ECO:0000313" key="10">
    <source>
        <dbReference type="EMBL" id="OWS71414.1"/>
    </source>
</evidence>
<proteinExistence type="predicted"/>
<keyword evidence="7 9" id="KW-1133">Transmembrane helix</keyword>
<feature type="transmembrane region" description="Helical" evidence="9">
    <location>
        <begin position="120"/>
        <end position="136"/>
    </location>
</feature>
<feature type="transmembrane region" description="Helical" evidence="9">
    <location>
        <begin position="277"/>
        <end position="297"/>
    </location>
</feature>
<dbReference type="AlphaFoldDB" id="A0A254PYP0"/>
<sequence>MSSIKDYFLATRPTFLIITLLGCLLGLSIPHSSSSSSWLMSLIGMIVAIFAHAGANLLNDYFDHLNGSDECNHDRISPFTGGSRFIQNRLLSAKHIYVFAICLLSLSTTLGLYICYMNGWVLLPIGIFGILMAWAYSAKPLQLMSKGILGEIAIAIAWSMLVIGFATLERSHMAYEAIPSGIAFGLMVSNILLVNQVPDIHADKLAGKMTLAIRCGLQNVWIWYVGIFVAAYALQILSISNNNIPSKSLATIAVLPAFIYCAYLLQRHYGDREKLKSTLLTNLIAVHAYAILFCISMI</sequence>
<dbReference type="PROSITE" id="PS51257">
    <property type="entry name" value="PROKAR_LIPOPROTEIN"/>
    <property type="match status" value="1"/>
</dbReference>
<dbReference type="Proteomes" id="UP000198104">
    <property type="component" value="Unassembled WGS sequence"/>
</dbReference>
<evidence type="ECO:0000256" key="6">
    <source>
        <dbReference type="ARBA" id="ARBA00022692"/>
    </source>
</evidence>
<dbReference type="OrthoDB" id="8559716at2"/>
<organism evidence="10 11">
    <name type="scientific">Polynucleobacter aenigmaticus</name>
    <dbReference type="NCBI Taxonomy" id="1743164"/>
    <lineage>
        <taxon>Bacteria</taxon>
        <taxon>Pseudomonadati</taxon>
        <taxon>Pseudomonadota</taxon>
        <taxon>Betaproteobacteria</taxon>
        <taxon>Burkholderiales</taxon>
        <taxon>Burkholderiaceae</taxon>
        <taxon>Polynucleobacter</taxon>
    </lineage>
</organism>
<dbReference type="InterPro" id="IPR026046">
    <property type="entry name" value="UBIAD1"/>
</dbReference>
<feature type="transmembrane region" description="Helical" evidence="9">
    <location>
        <begin position="249"/>
        <end position="265"/>
    </location>
</feature>
<dbReference type="GO" id="GO:0004659">
    <property type="term" value="F:prenyltransferase activity"/>
    <property type="evidence" value="ECO:0007669"/>
    <property type="project" value="InterPro"/>
</dbReference>
<evidence type="ECO:0000256" key="8">
    <source>
        <dbReference type="ARBA" id="ARBA00023136"/>
    </source>
</evidence>
<feature type="transmembrane region" description="Helical" evidence="9">
    <location>
        <begin position="148"/>
        <end position="168"/>
    </location>
</feature>
<evidence type="ECO:0000256" key="4">
    <source>
        <dbReference type="ARBA" id="ARBA00022475"/>
    </source>
</evidence>
<reference evidence="10 11" key="1">
    <citation type="submission" date="2017-05" db="EMBL/GenBank/DDBJ databases">
        <title>Polynucleobacter sp. MWH-K35W1 isolated from the permanently anoxic monimolimnion of a meromictic lake.</title>
        <authorList>
            <person name="Hahn M.W."/>
        </authorList>
    </citation>
    <scope>NUCLEOTIDE SEQUENCE [LARGE SCALE GENOMIC DNA]</scope>
    <source>
        <strain evidence="10 11">MWH-K35W1</strain>
    </source>
</reference>
<gene>
    <name evidence="10" type="ORF">CBI30_06630</name>
</gene>
<dbReference type="PANTHER" id="PTHR13929">
    <property type="entry name" value="1,4-DIHYDROXY-2-NAPHTHOATE OCTAPRENYLTRANSFERASE"/>
    <property type="match status" value="1"/>
</dbReference>
<evidence type="ECO:0000256" key="1">
    <source>
        <dbReference type="ARBA" id="ARBA00004141"/>
    </source>
</evidence>
<comment type="caution">
    <text evidence="10">The sequence shown here is derived from an EMBL/GenBank/DDBJ whole genome shotgun (WGS) entry which is preliminary data.</text>
</comment>
<evidence type="ECO:0008006" key="12">
    <source>
        <dbReference type="Google" id="ProtNLM"/>
    </source>
</evidence>
<evidence type="ECO:0000256" key="9">
    <source>
        <dbReference type="SAM" id="Phobius"/>
    </source>
</evidence>
<evidence type="ECO:0000256" key="3">
    <source>
        <dbReference type="ARBA" id="ARBA00022428"/>
    </source>
</evidence>
<feature type="transmembrane region" description="Helical" evidence="9">
    <location>
        <begin position="96"/>
        <end position="114"/>
    </location>
</feature>
<dbReference type="EMBL" id="NGUO01000010">
    <property type="protein sequence ID" value="OWS71414.1"/>
    <property type="molecule type" value="Genomic_DNA"/>
</dbReference>
<evidence type="ECO:0000256" key="2">
    <source>
        <dbReference type="ARBA" id="ARBA00004863"/>
    </source>
</evidence>
<dbReference type="InterPro" id="IPR044878">
    <property type="entry name" value="UbiA_sf"/>
</dbReference>
<protein>
    <recommendedName>
        <fullName evidence="12">Prenyltransferase</fullName>
    </recommendedName>
</protein>
<keyword evidence="3" id="KW-0474">Menaquinone biosynthesis</keyword>
<dbReference type="GO" id="GO:0042371">
    <property type="term" value="P:vitamin K biosynthetic process"/>
    <property type="evidence" value="ECO:0007669"/>
    <property type="project" value="TreeGrafter"/>
</dbReference>
<accession>A0A254PYP0</accession>
<dbReference type="GO" id="GO:0009234">
    <property type="term" value="P:menaquinone biosynthetic process"/>
    <property type="evidence" value="ECO:0007669"/>
    <property type="project" value="UniProtKB-UniPathway"/>
</dbReference>
<evidence type="ECO:0000256" key="7">
    <source>
        <dbReference type="ARBA" id="ARBA00022989"/>
    </source>
</evidence>
<keyword evidence="8 9" id="KW-0472">Membrane</keyword>
<keyword evidence="11" id="KW-1185">Reference proteome</keyword>
<dbReference type="GO" id="GO:0016020">
    <property type="term" value="C:membrane"/>
    <property type="evidence" value="ECO:0007669"/>
    <property type="project" value="UniProtKB-SubCell"/>
</dbReference>
<comment type="subcellular location">
    <subcellularLocation>
        <location evidence="1">Membrane</location>
        <topology evidence="1">Multi-pass membrane protein</topology>
    </subcellularLocation>
</comment>
<dbReference type="PANTHER" id="PTHR13929:SF0">
    <property type="entry name" value="UBIA PRENYLTRANSFERASE DOMAIN-CONTAINING PROTEIN 1"/>
    <property type="match status" value="1"/>
</dbReference>
<dbReference type="UniPathway" id="UPA00079"/>
<keyword evidence="6 9" id="KW-0812">Transmembrane</keyword>
<feature type="transmembrane region" description="Helical" evidence="9">
    <location>
        <begin position="174"/>
        <end position="194"/>
    </location>
</feature>
<dbReference type="Gene3D" id="1.10.357.140">
    <property type="entry name" value="UbiA prenyltransferase"/>
    <property type="match status" value="1"/>
</dbReference>
<comment type="pathway">
    <text evidence="2">Quinol/quinone metabolism; menaquinone biosynthesis.</text>
</comment>
<dbReference type="RefSeq" id="WP_088527533.1">
    <property type="nucleotide sequence ID" value="NZ_NGUO01000010.1"/>
</dbReference>